<feature type="compositionally biased region" description="Low complexity" evidence="1">
    <location>
        <begin position="563"/>
        <end position="612"/>
    </location>
</feature>
<dbReference type="Proteomes" id="UP001501475">
    <property type="component" value="Unassembled WGS sequence"/>
</dbReference>
<gene>
    <name evidence="2" type="ORF">GCM10009810_05540</name>
</gene>
<evidence type="ECO:0000313" key="2">
    <source>
        <dbReference type="EMBL" id="GAA1747859.1"/>
    </source>
</evidence>
<sequence length="747" mass="75734">MGQLVIPGFRLRPADPSRETGGATSTWVGTRESDGARVLVVRDPVGCARDYARYLELVIDGMVPVADAFDLDMGVAVVYADPPRHRLAEVVDELGDLPRGQVLGILRHVCAVVGAMTSAGLPAPQLTLEHIGVGPDGSIWLCESAIGSAPDGATGRDLASAAAVSAREADVPTRDARGELESSAIAGLLSLAADLLPPDALAALGLDDVGAEWSGLGALIATLDQAHRAGASLTLDDVDAGLRSIGSPEPLAVPDGWDRPGMDELVRMMRARAGELDDAPARRGGRLRLSRARFAAPTGSPVPRGRGQTARSAAGHVAPDVAGSASAEAARLRDAVRVVLPPAGQAAPGPSAPGSVGSASAEAARLRDAVRVVLPPAGQAAAGPAPESRAGIGVDRSAGIPLPVEAGPARRSLTDGCASAGHAASSTVPGQRREPASTSGRGLPSRRSGRRPVGMIRRSRGGVRPRRSIAVGGVGRARSPLAGVAPAWEWLAQAPVRYLPVMGLALVLSALVFVRLAGGPKPMASGPATQPPAGTTTATSRTLPISAKPVPSSAGPSAATPLPTSRSAAVPTATTPSTTATAPSPGARPSAAGTPSKSQSSPTSSATAPTLADPLADLTGPLTNPVVVAQALADLRAEAWATLDLGIVRELNAPESEAFKADSAAVSKAAERGLRYTGLEFVVLKATARPAPGPDAERIVLDAEVDSSAFTIRGPDGRTTTTPGRDAALVHLELLWSGERWQVATTA</sequence>
<feature type="region of interest" description="Disordered" evidence="1">
    <location>
        <begin position="523"/>
        <end position="612"/>
    </location>
</feature>
<accession>A0ABN2K5Z2</accession>
<dbReference type="EMBL" id="BAAAPN010000015">
    <property type="protein sequence ID" value="GAA1747859.1"/>
    <property type="molecule type" value="Genomic_DNA"/>
</dbReference>
<feature type="compositionally biased region" description="Basic residues" evidence="1">
    <location>
        <begin position="457"/>
        <end position="467"/>
    </location>
</feature>
<proteinExistence type="predicted"/>
<organism evidence="2 3">
    <name type="scientific">Nostocoides vanveenii</name>
    <dbReference type="NCBI Taxonomy" id="330835"/>
    <lineage>
        <taxon>Bacteria</taxon>
        <taxon>Bacillati</taxon>
        <taxon>Actinomycetota</taxon>
        <taxon>Actinomycetes</taxon>
        <taxon>Micrococcales</taxon>
        <taxon>Intrasporangiaceae</taxon>
        <taxon>Nostocoides</taxon>
    </lineage>
</organism>
<feature type="region of interest" description="Disordered" evidence="1">
    <location>
        <begin position="276"/>
        <end position="321"/>
    </location>
</feature>
<evidence type="ECO:0000256" key="1">
    <source>
        <dbReference type="SAM" id="MobiDB-lite"/>
    </source>
</evidence>
<reference evidence="2 3" key="1">
    <citation type="journal article" date="2019" name="Int. J. Syst. Evol. Microbiol.">
        <title>The Global Catalogue of Microorganisms (GCM) 10K type strain sequencing project: providing services to taxonomists for standard genome sequencing and annotation.</title>
        <authorList>
            <consortium name="The Broad Institute Genomics Platform"/>
            <consortium name="The Broad Institute Genome Sequencing Center for Infectious Disease"/>
            <person name="Wu L."/>
            <person name="Ma J."/>
        </authorList>
    </citation>
    <scope>NUCLEOTIDE SEQUENCE [LARGE SCALE GENOMIC DNA]</scope>
    <source>
        <strain evidence="2 3">JCM 15591</strain>
    </source>
</reference>
<feature type="region of interest" description="Disordered" evidence="1">
    <location>
        <begin position="403"/>
        <end position="468"/>
    </location>
</feature>
<evidence type="ECO:0008006" key="4">
    <source>
        <dbReference type="Google" id="ProtNLM"/>
    </source>
</evidence>
<evidence type="ECO:0000313" key="3">
    <source>
        <dbReference type="Proteomes" id="UP001501475"/>
    </source>
</evidence>
<name>A0ABN2K5Z2_9MICO</name>
<comment type="caution">
    <text evidence="2">The sequence shown here is derived from an EMBL/GenBank/DDBJ whole genome shotgun (WGS) entry which is preliminary data.</text>
</comment>
<protein>
    <recommendedName>
        <fullName evidence="4">ARC6 IMS domain-containing protein</fullName>
    </recommendedName>
</protein>
<feature type="compositionally biased region" description="Low complexity" evidence="1">
    <location>
        <begin position="524"/>
        <end position="540"/>
    </location>
</feature>
<keyword evidence="3" id="KW-1185">Reference proteome</keyword>
<dbReference type="RefSeq" id="WP_344061769.1">
    <property type="nucleotide sequence ID" value="NZ_BAAAPN010000015.1"/>
</dbReference>